<dbReference type="EMBL" id="FMWD01000004">
    <property type="protein sequence ID" value="SCZ58043.1"/>
    <property type="molecule type" value="Genomic_DNA"/>
</dbReference>
<evidence type="ECO:0000313" key="2">
    <source>
        <dbReference type="EMBL" id="SCZ58043.1"/>
    </source>
</evidence>
<dbReference type="GO" id="GO:0050566">
    <property type="term" value="F:asparaginyl-tRNA synthase (glutamine-hydrolyzing) activity"/>
    <property type="evidence" value="ECO:0007669"/>
    <property type="project" value="RHEA"/>
</dbReference>
<dbReference type="GO" id="GO:0005524">
    <property type="term" value="F:ATP binding"/>
    <property type="evidence" value="ECO:0007669"/>
    <property type="project" value="UniProtKB-KW"/>
</dbReference>
<dbReference type="Pfam" id="PF02686">
    <property type="entry name" value="GatC"/>
    <property type="match status" value="1"/>
</dbReference>
<reference evidence="2 3" key="1">
    <citation type="submission" date="2016-10" db="EMBL/GenBank/DDBJ databases">
        <authorList>
            <person name="de Groot N.N."/>
        </authorList>
    </citation>
    <scope>NUCLEOTIDE SEQUENCE [LARGE SCALE GENOMIC DNA]</scope>
    <source>
        <strain evidence="2 3">HLD2</strain>
    </source>
</reference>
<dbReference type="SUPFAM" id="SSF141000">
    <property type="entry name" value="Glu-tRNAGln amidotransferase C subunit"/>
    <property type="match status" value="1"/>
</dbReference>
<dbReference type="GO" id="GO:0070681">
    <property type="term" value="P:glutaminyl-tRNAGln biosynthesis via transamidation"/>
    <property type="evidence" value="ECO:0007669"/>
    <property type="project" value="TreeGrafter"/>
</dbReference>
<evidence type="ECO:0000313" key="3">
    <source>
        <dbReference type="Proteomes" id="UP000199648"/>
    </source>
</evidence>
<evidence type="ECO:0000256" key="1">
    <source>
        <dbReference type="HAMAP-Rule" id="MF_00122"/>
    </source>
</evidence>
<dbReference type="NCBIfam" id="TIGR00135">
    <property type="entry name" value="gatC"/>
    <property type="match status" value="1"/>
</dbReference>
<gene>
    <name evidence="1" type="primary">gatC</name>
    <name evidence="2" type="ORF">SAMN03097708_01587</name>
</gene>
<dbReference type="HAMAP" id="MF_00122">
    <property type="entry name" value="GatC"/>
    <property type="match status" value="1"/>
</dbReference>
<keyword evidence="1" id="KW-0067">ATP-binding</keyword>
<dbReference type="GO" id="GO:0016740">
    <property type="term" value="F:transferase activity"/>
    <property type="evidence" value="ECO:0007669"/>
    <property type="project" value="UniProtKB-KW"/>
</dbReference>
<keyword evidence="3" id="KW-1185">Reference proteome</keyword>
<comment type="similarity">
    <text evidence="1">Belongs to the GatC family.</text>
</comment>
<dbReference type="EC" id="6.3.5.-" evidence="1"/>
<dbReference type="RefSeq" id="WP_092995033.1">
    <property type="nucleotide sequence ID" value="NZ_FMWD01000004.1"/>
</dbReference>
<dbReference type="InterPro" id="IPR003837">
    <property type="entry name" value="GatC"/>
</dbReference>
<dbReference type="InterPro" id="IPR036113">
    <property type="entry name" value="Asp/Glu-ADT_sf_sub_c"/>
</dbReference>
<dbReference type="STRING" id="415747.SAMN03097708_01587"/>
<name>A0A1G5Q875_9GAMM</name>
<keyword evidence="1" id="KW-0436">Ligase</keyword>
<sequence>MALDRDDVENIAHLARLAISDGDIPEYATNLSNIMGLVEQMSAVDTTDVVPMAHPLEMSQRLRDDEVTETDQRSEFQQNAPATEAGLYLVPKVIE</sequence>
<protein>
    <recommendedName>
        <fullName evidence="1">Aspartyl/glutamyl-tRNA(Asn/Gln) amidotransferase subunit C</fullName>
        <shortName evidence="1">Asp/Glu-ADT subunit C</shortName>
        <ecNumber evidence="1">6.3.5.-</ecNumber>
    </recommendedName>
</protein>
<dbReference type="PANTHER" id="PTHR15004">
    <property type="entry name" value="GLUTAMYL-TRNA(GLN) AMIDOTRANSFERASE SUBUNIT C, MITOCHONDRIAL"/>
    <property type="match status" value="1"/>
</dbReference>
<dbReference type="OrthoDB" id="9794326at2"/>
<proteinExistence type="inferred from homology"/>
<dbReference type="PANTHER" id="PTHR15004:SF0">
    <property type="entry name" value="GLUTAMYL-TRNA(GLN) AMIDOTRANSFERASE SUBUNIT C, MITOCHONDRIAL"/>
    <property type="match status" value="1"/>
</dbReference>
<keyword evidence="2" id="KW-0808">Transferase</keyword>
<dbReference type="GO" id="GO:0006412">
    <property type="term" value="P:translation"/>
    <property type="evidence" value="ECO:0007669"/>
    <property type="project" value="UniProtKB-UniRule"/>
</dbReference>
<dbReference type="GO" id="GO:0050567">
    <property type="term" value="F:glutaminyl-tRNA synthase (glutamine-hydrolyzing) activity"/>
    <property type="evidence" value="ECO:0007669"/>
    <property type="project" value="UniProtKB-UniRule"/>
</dbReference>
<comment type="subunit">
    <text evidence="1">Heterotrimer of A, B and C subunits.</text>
</comment>
<comment type="catalytic activity">
    <reaction evidence="1">
        <text>L-glutamyl-tRNA(Gln) + L-glutamine + ATP + H2O = L-glutaminyl-tRNA(Gln) + L-glutamate + ADP + phosphate + H(+)</text>
        <dbReference type="Rhea" id="RHEA:17521"/>
        <dbReference type="Rhea" id="RHEA-COMP:9681"/>
        <dbReference type="Rhea" id="RHEA-COMP:9684"/>
        <dbReference type="ChEBI" id="CHEBI:15377"/>
        <dbReference type="ChEBI" id="CHEBI:15378"/>
        <dbReference type="ChEBI" id="CHEBI:29985"/>
        <dbReference type="ChEBI" id="CHEBI:30616"/>
        <dbReference type="ChEBI" id="CHEBI:43474"/>
        <dbReference type="ChEBI" id="CHEBI:58359"/>
        <dbReference type="ChEBI" id="CHEBI:78520"/>
        <dbReference type="ChEBI" id="CHEBI:78521"/>
        <dbReference type="ChEBI" id="CHEBI:456216"/>
    </reaction>
</comment>
<keyword evidence="1" id="KW-0648">Protein biosynthesis</keyword>
<comment type="function">
    <text evidence="1">Allows the formation of correctly charged Asn-tRNA(Asn) or Gln-tRNA(Gln) through the transamidation of misacylated Asp-tRNA(Asn) or Glu-tRNA(Gln) in organisms which lack either or both of asparaginyl-tRNA or glutaminyl-tRNA synthetases. The reaction takes place in the presence of glutamine and ATP through an activated phospho-Asp-tRNA(Asn) or phospho-Glu-tRNA(Gln).</text>
</comment>
<dbReference type="Proteomes" id="UP000199648">
    <property type="component" value="Unassembled WGS sequence"/>
</dbReference>
<dbReference type="Gene3D" id="1.10.20.60">
    <property type="entry name" value="Glu-tRNAGln amidotransferase C subunit, N-terminal domain"/>
    <property type="match status" value="1"/>
</dbReference>
<accession>A0A1G5Q875</accession>
<organism evidence="2 3">
    <name type="scientific">Thiohalomonas denitrificans</name>
    <dbReference type="NCBI Taxonomy" id="415747"/>
    <lineage>
        <taxon>Bacteria</taxon>
        <taxon>Pseudomonadati</taxon>
        <taxon>Pseudomonadota</taxon>
        <taxon>Gammaproteobacteria</taxon>
        <taxon>Thiohalomonadales</taxon>
        <taxon>Thiohalomonadaceae</taxon>
        <taxon>Thiohalomonas</taxon>
    </lineage>
</organism>
<comment type="catalytic activity">
    <reaction evidence="1">
        <text>L-aspartyl-tRNA(Asn) + L-glutamine + ATP + H2O = L-asparaginyl-tRNA(Asn) + L-glutamate + ADP + phosphate + 2 H(+)</text>
        <dbReference type="Rhea" id="RHEA:14513"/>
        <dbReference type="Rhea" id="RHEA-COMP:9674"/>
        <dbReference type="Rhea" id="RHEA-COMP:9677"/>
        <dbReference type="ChEBI" id="CHEBI:15377"/>
        <dbReference type="ChEBI" id="CHEBI:15378"/>
        <dbReference type="ChEBI" id="CHEBI:29985"/>
        <dbReference type="ChEBI" id="CHEBI:30616"/>
        <dbReference type="ChEBI" id="CHEBI:43474"/>
        <dbReference type="ChEBI" id="CHEBI:58359"/>
        <dbReference type="ChEBI" id="CHEBI:78515"/>
        <dbReference type="ChEBI" id="CHEBI:78516"/>
        <dbReference type="ChEBI" id="CHEBI:456216"/>
    </reaction>
</comment>
<keyword evidence="1" id="KW-0547">Nucleotide-binding</keyword>
<dbReference type="AlphaFoldDB" id="A0A1G5Q875"/>
<dbReference type="GO" id="GO:0006450">
    <property type="term" value="P:regulation of translational fidelity"/>
    <property type="evidence" value="ECO:0007669"/>
    <property type="project" value="InterPro"/>
</dbReference>